<evidence type="ECO:0000256" key="2">
    <source>
        <dbReference type="ARBA" id="ARBA00023125"/>
    </source>
</evidence>
<dbReference type="InterPro" id="IPR020449">
    <property type="entry name" value="Tscrpt_reg_AraC-type_HTH"/>
</dbReference>
<evidence type="ECO:0000256" key="3">
    <source>
        <dbReference type="ARBA" id="ARBA00023163"/>
    </source>
</evidence>
<name>A0A125NWH6_HYPSL</name>
<organism evidence="5 6">
    <name type="scientific">Hyphomicrobium sulfonivorans</name>
    <dbReference type="NCBI Taxonomy" id="121290"/>
    <lineage>
        <taxon>Bacteria</taxon>
        <taxon>Pseudomonadati</taxon>
        <taxon>Pseudomonadota</taxon>
        <taxon>Alphaproteobacteria</taxon>
        <taxon>Hyphomicrobiales</taxon>
        <taxon>Hyphomicrobiaceae</taxon>
        <taxon>Hyphomicrobium</taxon>
    </lineage>
</organism>
<dbReference type="RefSeq" id="WP_068458862.1">
    <property type="nucleotide sequence ID" value="NZ_LMTR01000003.1"/>
</dbReference>
<comment type="caution">
    <text evidence="5">The sequence shown here is derived from an EMBL/GenBank/DDBJ whole genome shotgun (WGS) entry which is preliminary data.</text>
</comment>
<protein>
    <submittedName>
        <fullName evidence="5">Transcriptional regulator, AraC family</fullName>
    </submittedName>
</protein>
<dbReference type="Pfam" id="PF12833">
    <property type="entry name" value="HTH_18"/>
    <property type="match status" value="1"/>
</dbReference>
<keyword evidence="3" id="KW-0804">Transcription</keyword>
<dbReference type="GO" id="GO:0043565">
    <property type="term" value="F:sequence-specific DNA binding"/>
    <property type="evidence" value="ECO:0007669"/>
    <property type="project" value="InterPro"/>
</dbReference>
<dbReference type="Pfam" id="PF14525">
    <property type="entry name" value="AraC_binding_2"/>
    <property type="match status" value="1"/>
</dbReference>
<dbReference type="AlphaFoldDB" id="A0A125NWH6"/>
<gene>
    <name evidence="5" type="ORF">APY04_0038</name>
</gene>
<dbReference type="SUPFAM" id="SSF46689">
    <property type="entry name" value="Homeodomain-like"/>
    <property type="match status" value="1"/>
</dbReference>
<dbReference type="InterPro" id="IPR050204">
    <property type="entry name" value="AraC_XylS_family_regulators"/>
</dbReference>
<feature type="domain" description="HTH araC/xylS-type" evidence="4">
    <location>
        <begin position="222"/>
        <end position="322"/>
    </location>
</feature>
<evidence type="ECO:0000256" key="1">
    <source>
        <dbReference type="ARBA" id="ARBA00023015"/>
    </source>
</evidence>
<dbReference type="STRING" id="121290.APY04_0038"/>
<dbReference type="Proteomes" id="UP000059074">
    <property type="component" value="Unassembled WGS sequence"/>
</dbReference>
<evidence type="ECO:0000313" key="6">
    <source>
        <dbReference type="Proteomes" id="UP000059074"/>
    </source>
</evidence>
<dbReference type="PROSITE" id="PS01124">
    <property type="entry name" value="HTH_ARAC_FAMILY_2"/>
    <property type="match status" value="1"/>
</dbReference>
<evidence type="ECO:0000313" key="5">
    <source>
        <dbReference type="EMBL" id="KWT72988.1"/>
    </source>
</evidence>
<keyword evidence="1" id="KW-0805">Transcription regulation</keyword>
<reference evidence="5 6" key="1">
    <citation type="submission" date="2015-10" db="EMBL/GenBank/DDBJ databases">
        <title>Transcriptomic analysis of a linuron degrading triple-species bacterial consortium.</title>
        <authorList>
            <person name="Albers P."/>
        </authorList>
    </citation>
    <scope>NUCLEOTIDE SEQUENCE [LARGE SCALE GENOMIC DNA]</scope>
    <source>
        <strain evidence="5 6">WDL6</strain>
    </source>
</reference>
<dbReference type="PANTHER" id="PTHR46796">
    <property type="entry name" value="HTH-TYPE TRANSCRIPTIONAL ACTIVATOR RHAS-RELATED"/>
    <property type="match status" value="1"/>
</dbReference>
<dbReference type="InterPro" id="IPR009057">
    <property type="entry name" value="Homeodomain-like_sf"/>
</dbReference>
<proteinExistence type="predicted"/>
<dbReference type="PRINTS" id="PR00032">
    <property type="entry name" value="HTHARAC"/>
</dbReference>
<dbReference type="InterPro" id="IPR018060">
    <property type="entry name" value="HTH_AraC"/>
</dbReference>
<dbReference type="PATRIC" id="fig|121290.4.peg.3312"/>
<dbReference type="GO" id="GO:0003700">
    <property type="term" value="F:DNA-binding transcription factor activity"/>
    <property type="evidence" value="ECO:0007669"/>
    <property type="project" value="InterPro"/>
</dbReference>
<dbReference type="EMBL" id="LMTR01000003">
    <property type="protein sequence ID" value="KWT72988.1"/>
    <property type="molecule type" value="Genomic_DNA"/>
</dbReference>
<evidence type="ECO:0000259" key="4">
    <source>
        <dbReference type="PROSITE" id="PS01124"/>
    </source>
</evidence>
<dbReference type="SMART" id="SM00342">
    <property type="entry name" value="HTH_ARAC"/>
    <property type="match status" value="1"/>
</dbReference>
<dbReference type="Gene3D" id="1.10.10.60">
    <property type="entry name" value="Homeodomain-like"/>
    <property type="match status" value="1"/>
</dbReference>
<dbReference type="InterPro" id="IPR035418">
    <property type="entry name" value="AraC-bd_2"/>
</dbReference>
<dbReference type="PANTHER" id="PTHR46796:SF6">
    <property type="entry name" value="ARAC SUBFAMILY"/>
    <property type="match status" value="1"/>
</dbReference>
<sequence>MQPADEKQVAYIDCYRFDFPASDPQSPDLYQKLMQPVFEFEVPNCHTAAPFFASAEIYALPDVTVSRSTTGACRFKRTIKSIAQSANDQILVVCYTSGHFTLEADGQTRRVEAGEVAFIDLSQEVVIEAPSVANISLAISRRKLEAMLPFLDDAHCFVREQGPLTAVLLGMMEEIIALGPTIPVVDARAIAGSVIGLAAACLEMLSRQQVERGSAGGIASLVSIKAAIGQRIADPELSPQALLDELGIARSTLYRLFEPMGGVSAYITERRLHYAFRLMVDPLQPRQRISQLAFKLGFSHPSVFTRSFKDRFGMSPKDVRALAAQSKASEVELLASPEVLQYLSPIARARDVGRRDTSLQPERRH</sequence>
<accession>A0A125NWH6</accession>
<keyword evidence="2" id="KW-0238">DNA-binding</keyword>
<keyword evidence="6" id="KW-1185">Reference proteome</keyword>